<evidence type="ECO:0000256" key="3">
    <source>
        <dbReference type="ARBA" id="ARBA00022692"/>
    </source>
</evidence>
<feature type="transmembrane region" description="Helical" evidence="6">
    <location>
        <begin position="602"/>
        <end position="622"/>
    </location>
</feature>
<dbReference type="InterPro" id="IPR000620">
    <property type="entry name" value="EamA_dom"/>
</dbReference>
<keyword evidence="5 6" id="KW-0472">Membrane</keyword>
<dbReference type="GO" id="GO:0005886">
    <property type="term" value="C:plasma membrane"/>
    <property type="evidence" value="ECO:0000318"/>
    <property type="project" value="GO_Central"/>
</dbReference>
<dbReference type="SUPFAM" id="SSF103481">
    <property type="entry name" value="Multidrug resistance efflux transporter EmrE"/>
    <property type="match status" value="3"/>
</dbReference>
<dbReference type="GO" id="GO:0022857">
    <property type="term" value="F:transmembrane transporter activity"/>
    <property type="evidence" value="ECO:0007669"/>
    <property type="project" value="InterPro"/>
</dbReference>
<evidence type="ECO:0000313" key="8">
    <source>
        <dbReference type="Proteomes" id="UP000189703"/>
    </source>
</evidence>
<gene>
    <name evidence="9" type="primary">LOC104595345</name>
</gene>
<dbReference type="OrthoDB" id="1746609at2759"/>
<feature type="transmembrane region" description="Helical" evidence="6">
    <location>
        <begin position="41"/>
        <end position="62"/>
    </location>
</feature>
<evidence type="ECO:0000313" key="9">
    <source>
        <dbReference type="RefSeq" id="XP_019053088.1"/>
    </source>
</evidence>
<evidence type="ECO:0000259" key="7">
    <source>
        <dbReference type="Pfam" id="PF00892"/>
    </source>
</evidence>
<evidence type="ECO:0000256" key="5">
    <source>
        <dbReference type="ARBA" id="ARBA00023136"/>
    </source>
</evidence>
<feature type="transmembrane region" description="Helical" evidence="6">
    <location>
        <begin position="74"/>
        <end position="91"/>
    </location>
</feature>
<dbReference type="OMA" id="QITVIFF"/>
<proteinExistence type="inferred from homology"/>
<feature type="transmembrane region" description="Helical" evidence="6">
    <location>
        <begin position="506"/>
        <end position="526"/>
    </location>
</feature>
<feature type="domain" description="EamA" evidence="7">
    <location>
        <begin position="342"/>
        <end position="473"/>
    </location>
</feature>
<reference evidence="9" key="1">
    <citation type="submission" date="2025-08" db="UniProtKB">
        <authorList>
            <consortium name="RefSeq"/>
        </authorList>
    </citation>
    <scope>IDENTIFICATION</scope>
</reference>
<comment type="subcellular location">
    <subcellularLocation>
        <location evidence="1">Membrane</location>
        <topology evidence="1">Multi-pass membrane protein</topology>
    </subcellularLocation>
</comment>
<accession>A0A1U8Q2P6</accession>
<keyword evidence="8" id="KW-1185">Reference proteome</keyword>
<feature type="transmembrane region" description="Helical" evidence="6">
    <location>
        <begin position="214"/>
        <end position="235"/>
    </location>
</feature>
<feature type="transmembrane region" description="Helical" evidence="6">
    <location>
        <begin position="324"/>
        <end position="346"/>
    </location>
</feature>
<evidence type="ECO:0000256" key="2">
    <source>
        <dbReference type="ARBA" id="ARBA00007635"/>
    </source>
</evidence>
<dbReference type="RefSeq" id="XP_019053088.1">
    <property type="nucleotide sequence ID" value="XM_019197543.1"/>
</dbReference>
<feature type="transmembrane region" description="Helical" evidence="6">
    <location>
        <begin position="283"/>
        <end position="303"/>
    </location>
</feature>
<dbReference type="Proteomes" id="UP000189703">
    <property type="component" value="Unplaced"/>
</dbReference>
<dbReference type="InterPro" id="IPR037185">
    <property type="entry name" value="EmrE-like"/>
</dbReference>
<dbReference type="InParanoid" id="A0A1U8Q2P6"/>
<dbReference type="InterPro" id="IPR030184">
    <property type="entry name" value="WAT1-related"/>
</dbReference>
<dbReference type="GeneID" id="104595345"/>
<keyword evidence="3 6" id="KW-0812">Transmembrane</keyword>
<keyword evidence="4 6" id="KW-1133">Transmembrane helix</keyword>
<dbReference type="STRING" id="4432.A0A1U8Q2P6"/>
<dbReference type="FunCoup" id="A0A1U8Q2P6">
    <property type="interactions" value="1"/>
</dbReference>
<sequence length="674" mass="74598">MGLKSSLWSAMPFAAMVMVECGSIGLTTLSKAAMRRGMSNFVFILYSYILATLLLLPFLFICRRAKHPPLTFSILCRLFLLGIVSCISQILQYEGIRSSSPILNSATDNILPAFIFILAIIFRMEPLALKSSYGRAKLLGTLVSITGAFVVTLYKGPSIFISNSSASNLAHQRFLLSPKSNWVFGGFLLSLHILALAFLFIIQASIVKDYQAEFSITFFYCFFGSIPTAFISVIAEKDPSAWILRPNLELIAIIYSKENTKRLMEEVKFSSQTTPSHQRFNVAGLPLLLVSIASHTFAVRNTCSYLCMYAREERKAEMGLKSSLWSAMPFAAMVTVECAMIGLSTLSKAAMRRGMSNFVFILYSYILATLLLLLPSVFVICRHRATHAAPLTFSILCKIFLLGLAGCTAQILQFEGIRSSSPTLSSAVDNTLPAFVFILALIFRMERLSLKSSYGQAKLLGTLVSVTGAFVVTFYRGPSIIRTSSTSNSSDHHHHQQLLLFPKSSWVFGGFLLSLHTLVVAFLHIIQASIVNDYQAEFPIAFFYCFFASIQTTLISLVAERDPSAWRLRPNLELIAIIYAAIFGCAIRSLVNLWCLGKNGPVYVAMFKPFGIVIAVVTSSTFLRDSLYLGSVVGSAIISVGFYAVMWGKAKEWKIAKDIEEYSLMSTTERVPLL</sequence>
<evidence type="ECO:0000256" key="1">
    <source>
        <dbReference type="ARBA" id="ARBA00004141"/>
    </source>
</evidence>
<feature type="transmembrane region" description="Helical" evidence="6">
    <location>
        <begin position="111"/>
        <end position="129"/>
    </location>
</feature>
<dbReference type="PANTHER" id="PTHR31218">
    <property type="entry name" value="WAT1-RELATED PROTEIN"/>
    <property type="match status" value="1"/>
</dbReference>
<feature type="transmembrane region" description="Helical" evidence="6">
    <location>
        <begin position="182"/>
        <end position="202"/>
    </location>
</feature>
<comment type="similarity">
    <text evidence="2">Belongs to the drug/metabolite transporter (DMT) superfamily. Plant drug/metabolite exporter (P-DME) (TC 2.A.7.4) family.</text>
</comment>
<organism evidence="8 9">
    <name type="scientific">Nelumbo nucifera</name>
    <name type="common">Sacred lotus</name>
    <dbReference type="NCBI Taxonomy" id="4432"/>
    <lineage>
        <taxon>Eukaryota</taxon>
        <taxon>Viridiplantae</taxon>
        <taxon>Streptophyta</taxon>
        <taxon>Embryophyta</taxon>
        <taxon>Tracheophyta</taxon>
        <taxon>Spermatophyta</taxon>
        <taxon>Magnoliopsida</taxon>
        <taxon>Proteales</taxon>
        <taxon>Nelumbonaceae</taxon>
        <taxon>Nelumbo</taxon>
    </lineage>
</organism>
<dbReference type="Pfam" id="PF00892">
    <property type="entry name" value="EamA"/>
    <property type="match status" value="2"/>
</dbReference>
<feature type="transmembrane region" description="Helical" evidence="6">
    <location>
        <begin position="136"/>
        <end position="154"/>
    </location>
</feature>
<feature type="transmembrane region" description="Helical" evidence="6">
    <location>
        <begin position="7"/>
        <end position="29"/>
    </location>
</feature>
<name>A0A1U8Q2P6_NELNU</name>
<feature type="transmembrane region" description="Helical" evidence="6">
    <location>
        <begin position="393"/>
        <end position="412"/>
    </location>
</feature>
<feature type="transmembrane region" description="Helical" evidence="6">
    <location>
        <begin position="538"/>
        <end position="559"/>
    </location>
</feature>
<evidence type="ECO:0000256" key="6">
    <source>
        <dbReference type="SAM" id="Phobius"/>
    </source>
</evidence>
<feature type="transmembrane region" description="Helical" evidence="6">
    <location>
        <begin position="628"/>
        <end position="647"/>
    </location>
</feature>
<feature type="transmembrane region" description="Helical" evidence="6">
    <location>
        <begin position="457"/>
        <end position="475"/>
    </location>
</feature>
<feature type="transmembrane region" description="Helical" evidence="6">
    <location>
        <begin position="424"/>
        <end position="445"/>
    </location>
</feature>
<dbReference type="AlphaFoldDB" id="A0A1U8Q2P6"/>
<feature type="transmembrane region" description="Helical" evidence="6">
    <location>
        <begin position="358"/>
        <end position="381"/>
    </location>
</feature>
<protein>
    <submittedName>
        <fullName evidence="9">Uncharacterized protein LOC104595345 isoform X1</fullName>
    </submittedName>
</protein>
<feature type="domain" description="EamA" evidence="7">
    <location>
        <begin position="27"/>
        <end position="152"/>
    </location>
</feature>
<evidence type="ECO:0000256" key="4">
    <source>
        <dbReference type="ARBA" id="ARBA00022989"/>
    </source>
</evidence>
<feature type="transmembrane region" description="Helical" evidence="6">
    <location>
        <begin position="574"/>
        <end position="595"/>
    </location>
</feature>